<keyword evidence="11" id="KW-1185">Reference proteome</keyword>
<keyword evidence="4" id="KW-0862">Zinc</keyword>
<feature type="signal peptide" evidence="7">
    <location>
        <begin position="1"/>
        <end position="23"/>
    </location>
</feature>
<evidence type="ECO:0000256" key="1">
    <source>
        <dbReference type="ARBA" id="ARBA00007261"/>
    </source>
</evidence>
<reference evidence="11" key="1">
    <citation type="submission" date="2016-10" db="EMBL/GenBank/DDBJ databases">
        <authorList>
            <person name="Varghese N."/>
            <person name="Submissions S."/>
        </authorList>
    </citation>
    <scope>NUCLEOTIDE SEQUENCE [LARGE SCALE GENOMIC DNA]</scope>
    <source>
        <strain evidence="11">ATCC 25963</strain>
    </source>
</reference>
<dbReference type="Proteomes" id="UP000199400">
    <property type="component" value="Unassembled WGS sequence"/>
</dbReference>
<evidence type="ECO:0000256" key="7">
    <source>
        <dbReference type="SAM" id="SignalP"/>
    </source>
</evidence>
<evidence type="ECO:0000313" key="10">
    <source>
        <dbReference type="EMBL" id="SFE22560.1"/>
    </source>
</evidence>
<dbReference type="InterPro" id="IPR011249">
    <property type="entry name" value="Metalloenz_LuxS/M16"/>
</dbReference>
<keyword evidence="7" id="KW-0732">Signal</keyword>
<evidence type="ECO:0000256" key="6">
    <source>
        <dbReference type="SAM" id="MobiDB-lite"/>
    </source>
</evidence>
<dbReference type="Gene3D" id="3.30.830.10">
    <property type="entry name" value="Metalloenzyme, LuxS/M16 peptidase-like"/>
    <property type="match status" value="2"/>
</dbReference>
<dbReference type="AlphaFoldDB" id="A0A1I1YWY4"/>
<protein>
    <submittedName>
        <fullName evidence="10">Insulinase (Peptidase family M16)</fullName>
    </submittedName>
</protein>
<dbReference type="GO" id="GO:0046872">
    <property type="term" value="F:metal ion binding"/>
    <property type="evidence" value="ECO:0007669"/>
    <property type="project" value="InterPro"/>
</dbReference>
<evidence type="ECO:0000256" key="4">
    <source>
        <dbReference type="ARBA" id="ARBA00022833"/>
    </source>
</evidence>
<dbReference type="RefSeq" id="WP_170135757.1">
    <property type="nucleotide sequence ID" value="NZ_FOMX01000010.1"/>
</dbReference>
<evidence type="ECO:0000259" key="9">
    <source>
        <dbReference type="Pfam" id="PF05193"/>
    </source>
</evidence>
<dbReference type="GO" id="GO:0008237">
    <property type="term" value="F:metallopeptidase activity"/>
    <property type="evidence" value="ECO:0007669"/>
    <property type="project" value="UniProtKB-KW"/>
</dbReference>
<feature type="domain" description="Peptidase M16 C-terminal" evidence="9">
    <location>
        <begin position="209"/>
        <end position="382"/>
    </location>
</feature>
<dbReference type="SUPFAM" id="SSF63411">
    <property type="entry name" value="LuxS/MPP-like metallohydrolase"/>
    <property type="match status" value="2"/>
</dbReference>
<dbReference type="STRING" id="54.SAMN02745121_03515"/>
<organism evidence="10 11">
    <name type="scientific">Nannocystis exedens</name>
    <dbReference type="NCBI Taxonomy" id="54"/>
    <lineage>
        <taxon>Bacteria</taxon>
        <taxon>Pseudomonadati</taxon>
        <taxon>Myxococcota</taxon>
        <taxon>Polyangia</taxon>
        <taxon>Nannocystales</taxon>
        <taxon>Nannocystaceae</taxon>
        <taxon>Nannocystis</taxon>
    </lineage>
</organism>
<evidence type="ECO:0000256" key="2">
    <source>
        <dbReference type="ARBA" id="ARBA00022670"/>
    </source>
</evidence>
<dbReference type="InterPro" id="IPR007863">
    <property type="entry name" value="Peptidase_M16_C"/>
</dbReference>
<dbReference type="PANTHER" id="PTHR43690:SF35">
    <property type="entry name" value="NON-CATALYTIC MEMBER OF PEPTIDASE SUBFAMILY M16B-RELATED"/>
    <property type="match status" value="1"/>
</dbReference>
<evidence type="ECO:0000313" key="11">
    <source>
        <dbReference type="Proteomes" id="UP000199400"/>
    </source>
</evidence>
<dbReference type="PANTHER" id="PTHR43690">
    <property type="entry name" value="NARDILYSIN"/>
    <property type="match status" value="1"/>
</dbReference>
<gene>
    <name evidence="10" type="ORF">SAMN02745121_03515</name>
</gene>
<dbReference type="Pfam" id="PF00675">
    <property type="entry name" value="Peptidase_M16"/>
    <property type="match status" value="1"/>
</dbReference>
<feature type="domain" description="Peptidase M16 N-terminal" evidence="8">
    <location>
        <begin position="50"/>
        <end position="169"/>
    </location>
</feature>
<keyword evidence="2" id="KW-0645">Protease</keyword>
<evidence type="ECO:0000256" key="3">
    <source>
        <dbReference type="ARBA" id="ARBA00022801"/>
    </source>
</evidence>
<name>A0A1I1YWY4_9BACT</name>
<dbReference type="EMBL" id="FOMX01000010">
    <property type="protein sequence ID" value="SFE22560.1"/>
    <property type="molecule type" value="Genomic_DNA"/>
</dbReference>
<keyword evidence="3" id="KW-0378">Hydrolase</keyword>
<feature type="compositionally biased region" description="Basic and acidic residues" evidence="6">
    <location>
        <begin position="522"/>
        <end position="536"/>
    </location>
</feature>
<comment type="similarity">
    <text evidence="1">Belongs to the peptidase M16 family.</text>
</comment>
<feature type="region of interest" description="Disordered" evidence="6">
    <location>
        <begin position="446"/>
        <end position="536"/>
    </location>
</feature>
<sequence length="536" mass="58423">MATRHLLLPLALLLSAAAAPVQAAPAKPAADSPGVDIPYERYVLPNGLEVILHRDSAAPLVVTNLWYHVGSGDETPGKSGFAHLFEHMMFQGAKHIGNDVHFKILQEIGGTGINGTTNSDRTNYFEVVPSHQLETALWLESDRMGYMLDLLDEKSLANQRDVVRNERRQRYDNVPYGRERFAVAEALYPEGHPYRYLTIGRHEDLEAASVADVQGFFRKWYVPSNATLTIAGDFEPEQAKALVQKWFGSFPKLPQPAHPQVGAPQLTQTVRRELDDPFARLYRIHYAWHSPPRLGGGDIELEVLADVLGSTGWGRLYKALVLEDKSAQSVSAYQSGAGHSGTFHVVVDLKPGQDPVKAELTIRRELERILREPVSDAEMRRVVVGTESSFVWGLEDVMGRVERLQYFNHYARDPGYANTYLQRLRAVTPARVREVANQWLVKPHAEILTKPAAPPPGQSDGTGPKGPGASAKPEGTGAKKPAAEAKPDAAGDAAGKKKPAAADKPADAAGAEKPAPKPKKPAATDKPAEAAAAKEG</sequence>
<dbReference type="GO" id="GO:0006508">
    <property type="term" value="P:proteolysis"/>
    <property type="evidence" value="ECO:0007669"/>
    <property type="project" value="UniProtKB-KW"/>
</dbReference>
<proteinExistence type="inferred from homology"/>
<evidence type="ECO:0000256" key="5">
    <source>
        <dbReference type="ARBA" id="ARBA00023049"/>
    </source>
</evidence>
<evidence type="ECO:0000259" key="8">
    <source>
        <dbReference type="Pfam" id="PF00675"/>
    </source>
</evidence>
<dbReference type="InterPro" id="IPR050626">
    <property type="entry name" value="Peptidase_M16"/>
</dbReference>
<keyword evidence="5" id="KW-0482">Metalloprotease</keyword>
<dbReference type="Pfam" id="PF05193">
    <property type="entry name" value="Peptidase_M16_C"/>
    <property type="match status" value="1"/>
</dbReference>
<feature type="chain" id="PRO_5011612212" evidence="7">
    <location>
        <begin position="24"/>
        <end position="536"/>
    </location>
</feature>
<accession>A0A1I1YWY4</accession>
<dbReference type="InterPro" id="IPR011765">
    <property type="entry name" value="Pept_M16_N"/>
</dbReference>